<comment type="caution">
    <text evidence="2">The sequence shown here is derived from an EMBL/GenBank/DDBJ whole genome shotgun (WGS) entry which is preliminary data.</text>
</comment>
<name>A0A9W9YRW5_9CNID</name>
<dbReference type="EMBL" id="MU827304">
    <property type="protein sequence ID" value="KAJ7365095.1"/>
    <property type="molecule type" value="Genomic_DNA"/>
</dbReference>
<feature type="region of interest" description="Disordered" evidence="1">
    <location>
        <begin position="1"/>
        <end position="74"/>
    </location>
</feature>
<evidence type="ECO:0000313" key="2">
    <source>
        <dbReference type="EMBL" id="KAJ7365095.1"/>
    </source>
</evidence>
<organism evidence="2 3">
    <name type="scientific">Desmophyllum pertusum</name>
    <dbReference type="NCBI Taxonomy" id="174260"/>
    <lineage>
        <taxon>Eukaryota</taxon>
        <taxon>Metazoa</taxon>
        <taxon>Cnidaria</taxon>
        <taxon>Anthozoa</taxon>
        <taxon>Hexacorallia</taxon>
        <taxon>Scleractinia</taxon>
        <taxon>Caryophylliina</taxon>
        <taxon>Caryophylliidae</taxon>
        <taxon>Desmophyllum</taxon>
    </lineage>
</organism>
<evidence type="ECO:0000256" key="1">
    <source>
        <dbReference type="SAM" id="MobiDB-lite"/>
    </source>
</evidence>
<gene>
    <name evidence="2" type="ORF">OS493_007742</name>
</gene>
<reference evidence="2" key="1">
    <citation type="submission" date="2023-01" db="EMBL/GenBank/DDBJ databases">
        <title>Genome assembly of the deep-sea coral Lophelia pertusa.</title>
        <authorList>
            <person name="Herrera S."/>
            <person name="Cordes E."/>
        </authorList>
    </citation>
    <scope>NUCLEOTIDE SEQUENCE</scope>
    <source>
        <strain evidence="2">USNM1676648</strain>
        <tissue evidence="2">Polyp</tissue>
    </source>
</reference>
<dbReference type="Proteomes" id="UP001163046">
    <property type="component" value="Unassembled WGS sequence"/>
</dbReference>
<protein>
    <submittedName>
        <fullName evidence="2">Uncharacterized protein</fullName>
    </submittedName>
</protein>
<keyword evidence="3" id="KW-1185">Reference proteome</keyword>
<dbReference type="AlphaFoldDB" id="A0A9W9YRW5"/>
<evidence type="ECO:0000313" key="3">
    <source>
        <dbReference type="Proteomes" id="UP001163046"/>
    </source>
</evidence>
<sequence length="230" mass="23068">MIGYRDDIVTDGVGDNTENYPAIPGSSGTSREKDPTIPGSSGTSTGYRDDIVTDGVGDNTENDPAIPGSSGTSRAEIGEVSAAFRSVQLVRQPLLYSANDGASAAFNSKSLSGDQGAAQISQCFAVICSDTSSDGNNGGIGPSSGLTGPAPAELMGPAPAGLLGPAPAGLMGPAPAGLIGPAPAPSHAQDGAQQRGAPAIHPVVFSMIHLLVQRPCDMSTFWPARAIPLK</sequence>
<accession>A0A9W9YRW5</accession>
<proteinExistence type="predicted"/>